<reference evidence="3" key="1">
    <citation type="journal article" date="2019" name="Int. J. Syst. Evol. Microbiol.">
        <title>The Global Catalogue of Microorganisms (GCM) 10K type strain sequencing project: providing services to taxonomists for standard genome sequencing and annotation.</title>
        <authorList>
            <consortium name="The Broad Institute Genomics Platform"/>
            <consortium name="The Broad Institute Genome Sequencing Center for Infectious Disease"/>
            <person name="Wu L."/>
            <person name="Ma J."/>
        </authorList>
    </citation>
    <scope>NUCLEOTIDE SEQUENCE [LARGE SCALE GENOMIC DNA]</scope>
    <source>
        <strain evidence="3">CCUG 61696</strain>
    </source>
</reference>
<accession>A0ABW3ZC95</accession>
<dbReference type="EMBL" id="JBHTMX010000375">
    <property type="protein sequence ID" value="MFD1333856.1"/>
    <property type="molecule type" value="Genomic_DNA"/>
</dbReference>
<name>A0ABW3ZC95_9HYPH</name>
<dbReference type="Proteomes" id="UP001597171">
    <property type="component" value="Unassembled WGS sequence"/>
</dbReference>
<evidence type="ECO:0000256" key="1">
    <source>
        <dbReference type="SAM" id="Phobius"/>
    </source>
</evidence>
<dbReference type="RefSeq" id="WP_378777736.1">
    <property type="nucleotide sequence ID" value="NZ_JBHTMX010000375.1"/>
</dbReference>
<dbReference type="InterPro" id="IPR025961">
    <property type="entry name" value="Metal_resist"/>
</dbReference>
<comment type="caution">
    <text evidence="2">The sequence shown here is derived from an EMBL/GenBank/DDBJ whole genome shotgun (WGS) entry which is preliminary data.</text>
</comment>
<feature type="transmembrane region" description="Helical" evidence="1">
    <location>
        <begin position="6"/>
        <end position="27"/>
    </location>
</feature>
<evidence type="ECO:0000313" key="2">
    <source>
        <dbReference type="EMBL" id="MFD1333856.1"/>
    </source>
</evidence>
<evidence type="ECO:0000313" key="3">
    <source>
        <dbReference type="Proteomes" id="UP001597171"/>
    </source>
</evidence>
<keyword evidence="1" id="KW-0812">Transmembrane</keyword>
<dbReference type="Pfam" id="PF13801">
    <property type="entry name" value="Metal_resist"/>
    <property type="match status" value="1"/>
</dbReference>
<proteinExistence type="predicted"/>
<keyword evidence="1" id="KW-1133">Transmembrane helix</keyword>
<keyword evidence="3" id="KW-1185">Reference proteome</keyword>
<keyword evidence="1" id="KW-0472">Membrane</keyword>
<protein>
    <submittedName>
        <fullName evidence="2">Periplasmic heavy metal sensor</fullName>
    </submittedName>
</protein>
<organism evidence="2 3">
    <name type="scientific">Methylopila musalis</name>
    <dbReference type="NCBI Taxonomy" id="1134781"/>
    <lineage>
        <taxon>Bacteria</taxon>
        <taxon>Pseudomonadati</taxon>
        <taxon>Pseudomonadota</taxon>
        <taxon>Alphaproteobacteria</taxon>
        <taxon>Hyphomicrobiales</taxon>
        <taxon>Methylopilaceae</taxon>
        <taxon>Methylopila</taxon>
    </lineage>
</organism>
<gene>
    <name evidence="2" type="ORF">ACFQ4O_17765</name>
</gene>
<sequence>MAARSRWLYAALAVSVTINLVGAGFLMGHERPPKPGRTVDGAIAFVAGRYPEAVGAAIRDRLENRRTELGAALAEMQGARQASRAAMAAEPVNAADVAEAFRAARAKADAFQSVIHGAIAEAMPGVPAEERAKVLKSGRD</sequence>